<organism evidence="3">
    <name type="scientific">uncultured spirochete</name>
    <dbReference type="NCBI Taxonomy" id="156406"/>
    <lineage>
        <taxon>Bacteria</taxon>
        <taxon>Pseudomonadati</taxon>
        <taxon>Spirochaetota</taxon>
        <taxon>Spirochaetia</taxon>
        <taxon>Spirochaetales</taxon>
        <taxon>environmental samples</taxon>
    </lineage>
</organism>
<name>A0A3P3XJJ7_9SPIR</name>
<feature type="coiled-coil region" evidence="1">
    <location>
        <begin position="225"/>
        <end position="259"/>
    </location>
</feature>
<evidence type="ECO:0000313" key="3">
    <source>
        <dbReference type="EMBL" id="SLM13671.1"/>
    </source>
</evidence>
<dbReference type="GO" id="GO:0016887">
    <property type="term" value="F:ATP hydrolysis activity"/>
    <property type="evidence" value="ECO:0007669"/>
    <property type="project" value="InterPro"/>
</dbReference>
<dbReference type="EMBL" id="FWDM01000022">
    <property type="protein sequence ID" value="SLM13671.1"/>
    <property type="molecule type" value="Genomic_DNA"/>
</dbReference>
<dbReference type="PANTHER" id="PTHR32114:SF2">
    <property type="entry name" value="ABC TRANSPORTER ABCH.3"/>
    <property type="match status" value="1"/>
</dbReference>
<accession>A0A3P3XJJ7</accession>
<dbReference type="AlphaFoldDB" id="A0A3P3XJJ7"/>
<dbReference type="SUPFAM" id="SSF52540">
    <property type="entry name" value="P-loop containing nucleoside triphosphate hydrolases"/>
    <property type="match status" value="1"/>
</dbReference>
<feature type="domain" description="Rad50/SbcC-type AAA" evidence="2">
    <location>
        <begin position="6"/>
        <end position="261"/>
    </location>
</feature>
<dbReference type="GO" id="GO:0006302">
    <property type="term" value="P:double-strand break repair"/>
    <property type="evidence" value="ECO:0007669"/>
    <property type="project" value="InterPro"/>
</dbReference>
<gene>
    <name evidence="3" type="ORF">SPIROBIBN47_290155</name>
</gene>
<feature type="coiled-coil region" evidence="1">
    <location>
        <begin position="320"/>
        <end position="391"/>
    </location>
</feature>
<proteinExistence type="predicted"/>
<feature type="coiled-coil region" evidence="1">
    <location>
        <begin position="870"/>
        <end position="969"/>
    </location>
</feature>
<protein>
    <recommendedName>
        <fullName evidence="2">Rad50/SbcC-type AAA domain-containing protein</fullName>
    </recommendedName>
</protein>
<dbReference type="InterPro" id="IPR027417">
    <property type="entry name" value="P-loop_NTPase"/>
</dbReference>
<feature type="coiled-coil region" evidence="1">
    <location>
        <begin position="541"/>
        <end position="700"/>
    </location>
</feature>
<dbReference type="InterPro" id="IPR038729">
    <property type="entry name" value="Rad50/SbcC_AAA"/>
</dbReference>
<sequence length="1143" mass="127793">MRPIRLAFEHFGPYAERQDIDFSALEDFFLIYGKTGSGKTTIFDAIAYALYGEAIGGRSNLEREFASRFSSQGSKPWVEFEFSASSAQWKVYRSVPYKKQNRKGKESEAAAEAALYRMNEASKSYELVADRITPVNEALLDLLRLRADEFSKIVLLPQGEFQEFLEMKTSDRAAILEKLFDVSMYEKATEMARRKVDLLSSSLSAKNDELERLASELGSDPLARIAAMRKAFEGFRAQIEETKENASHLDTEIAQINERIELWQAFMSARAAFIELEHSKPSFEARAASLDAAKNLATLAGLAQSVRSQHEDFLAVLKEAQRAGTELSKLEKARLEVEKNKERLPGLKNRQNELQRTAALYQRALDAWRRKEETARNLDELQKKISIALDSCAAREQELALTRKRISEFEALLAKEPEAQALTQNNAVAIEALKRAEGLAKQLERLNSQRAQILREIQSTEDSLLTASRDLASAEAARSRLEDAFRLAQAGIFAAALEEGEPCPVCGSLHHPHPASLPNYAPDEQTVRQAQDAVETQKARHAGLVQKKESLAQRLQDIEHEIGSLQQSISEEWQNREELASLRQEAEEISSKAIEALAQSLKERKRILDTELEQYRLTRDALRTSRQQFEAAEEAFNQARQEREQLEKTKAELQARLDSLAEQAGEHDPEPLLENTLRALSDLQGEIIQLEQRAQEWQMAYRATSAQLDIHLSSLELKGNSLGPAFVRFFEESERLDVRVLLRTLEKPGIAKDAALQTSVPQKIFVPEESPHEAPARAKPPSALDALSDLAGILLQTAKGNETADRKARVGRTASILSEAFRAAGQKEAEEEAEAEADALSLVAHVQQTAWPTDRLRSEEQAVSAFREAYARAKAAYDALAARARRLNEDAAKSFSDQEIESEEHALIDARDALVLRKKDLEDTLAELQRARAEIGAQLDQFKRSLERYNELQQQYSAATQEFGKMEKLSRLLSGDLIKGKKLPFKNYVLGAQFREIAARASERLYRMSSGRYIVEADPLSGTGNQKIGLELFITDAWNGARRPVGTLSGGEKFMLSISLALGLADSIQERAGANRIESLFIDEGFGSLDAESLSLAISVLDELRGDKTIAIISHVDELYSRIPSRIVVEKGVGGSRLRLERD</sequence>
<evidence type="ECO:0000259" key="2">
    <source>
        <dbReference type="Pfam" id="PF13476"/>
    </source>
</evidence>
<evidence type="ECO:0000256" key="1">
    <source>
        <dbReference type="SAM" id="Coils"/>
    </source>
</evidence>
<reference evidence="3" key="1">
    <citation type="submission" date="2017-02" db="EMBL/GenBank/DDBJ databases">
        <authorList>
            <person name="Regsiter A."/>
            <person name="William W."/>
        </authorList>
    </citation>
    <scope>NUCLEOTIDE SEQUENCE</scope>
    <source>
        <strain evidence="3">Bib</strain>
    </source>
</reference>
<dbReference type="PANTHER" id="PTHR32114">
    <property type="entry name" value="ABC TRANSPORTER ABCH.3"/>
    <property type="match status" value="1"/>
</dbReference>
<dbReference type="Gene3D" id="3.40.50.300">
    <property type="entry name" value="P-loop containing nucleotide triphosphate hydrolases"/>
    <property type="match status" value="2"/>
</dbReference>
<dbReference type="Pfam" id="PF13558">
    <property type="entry name" value="SbcC_Walker_B"/>
    <property type="match status" value="1"/>
</dbReference>
<dbReference type="Pfam" id="PF13476">
    <property type="entry name" value="AAA_23"/>
    <property type="match status" value="1"/>
</dbReference>
<feature type="coiled-coil region" evidence="1">
    <location>
        <begin position="426"/>
        <end position="484"/>
    </location>
</feature>
<keyword evidence="1" id="KW-0175">Coiled coil</keyword>